<reference evidence="1" key="1">
    <citation type="journal article" date="2020" name="Stud. Mycol.">
        <title>101 Dothideomycetes genomes: a test case for predicting lifestyles and emergence of pathogens.</title>
        <authorList>
            <person name="Haridas S."/>
            <person name="Albert R."/>
            <person name="Binder M."/>
            <person name="Bloem J."/>
            <person name="Labutti K."/>
            <person name="Salamov A."/>
            <person name="Andreopoulos B."/>
            <person name="Baker S."/>
            <person name="Barry K."/>
            <person name="Bills G."/>
            <person name="Bluhm B."/>
            <person name="Cannon C."/>
            <person name="Castanera R."/>
            <person name="Culley D."/>
            <person name="Daum C."/>
            <person name="Ezra D."/>
            <person name="Gonzalez J."/>
            <person name="Henrissat B."/>
            <person name="Kuo A."/>
            <person name="Liang C."/>
            <person name="Lipzen A."/>
            <person name="Lutzoni F."/>
            <person name="Magnuson J."/>
            <person name="Mondo S."/>
            <person name="Nolan M."/>
            <person name="Ohm R."/>
            <person name="Pangilinan J."/>
            <person name="Park H.-J."/>
            <person name="Ramirez L."/>
            <person name="Alfaro M."/>
            <person name="Sun H."/>
            <person name="Tritt A."/>
            <person name="Yoshinaga Y."/>
            <person name="Zwiers L.-H."/>
            <person name="Turgeon B."/>
            <person name="Goodwin S."/>
            <person name="Spatafora J."/>
            <person name="Crous P."/>
            <person name="Grigoriev I."/>
        </authorList>
    </citation>
    <scope>NUCLEOTIDE SEQUENCE</scope>
    <source>
        <strain evidence="1">SCOH1-5</strain>
    </source>
</reference>
<protein>
    <recommendedName>
        <fullName evidence="3">Ricin B lectin domain-containing protein</fullName>
    </recommendedName>
</protein>
<dbReference type="EMBL" id="ML992686">
    <property type="protein sequence ID" value="KAF2209594.1"/>
    <property type="molecule type" value="Genomic_DNA"/>
</dbReference>
<dbReference type="Proteomes" id="UP000799539">
    <property type="component" value="Unassembled WGS sequence"/>
</dbReference>
<evidence type="ECO:0008006" key="3">
    <source>
        <dbReference type="Google" id="ProtNLM"/>
    </source>
</evidence>
<proteinExistence type="predicted"/>
<dbReference type="OrthoDB" id="4476188at2759"/>
<dbReference type="SUPFAM" id="SSF50370">
    <property type="entry name" value="Ricin B-like lectins"/>
    <property type="match status" value="1"/>
</dbReference>
<gene>
    <name evidence="1" type="ORF">CERZMDRAFT_100379</name>
</gene>
<evidence type="ECO:0000313" key="2">
    <source>
        <dbReference type="Proteomes" id="UP000799539"/>
    </source>
</evidence>
<keyword evidence="2" id="KW-1185">Reference proteome</keyword>
<sequence length="139" mass="14855">MSDFVGAGTYLIAGAKFPNLFVDLNNGSKADGTKLAACGTYLTVSPKGKEVSCTTQSPLNDVTRWNVIPLRNRTGRYWIAPVNDKTLGLHMAGGNGAKGSQIHTWSAAGDSNEMSQWYLYAVEGVPQNYPDTAKGDAPK</sequence>
<organism evidence="1 2">
    <name type="scientific">Cercospora zeae-maydis SCOH1-5</name>
    <dbReference type="NCBI Taxonomy" id="717836"/>
    <lineage>
        <taxon>Eukaryota</taxon>
        <taxon>Fungi</taxon>
        <taxon>Dikarya</taxon>
        <taxon>Ascomycota</taxon>
        <taxon>Pezizomycotina</taxon>
        <taxon>Dothideomycetes</taxon>
        <taxon>Dothideomycetidae</taxon>
        <taxon>Mycosphaerellales</taxon>
        <taxon>Mycosphaerellaceae</taxon>
        <taxon>Cercospora</taxon>
    </lineage>
</organism>
<accession>A0A6A6F7W7</accession>
<dbReference type="InterPro" id="IPR035992">
    <property type="entry name" value="Ricin_B-like_lectins"/>
</dbReference>
<name>A0A6A6F7W7_9PEZI</name>
<evidence type="ECO:0000313" key="1">
    <source>
        <dbReference type="EMBL" id="KAF2209594.1"/>
    </source>
</evidence>
<dbReference type="Gene3D" id="2.80.10.50">
    <property type="match status" value="1"/>
</dbReference>
<dbReference type="AlphaFoldDB" id="A0A6A6F7W7"/>